<evidence type="ECO:0000256" key="4">
    <source>
        <dbReference type="ARBA" id="ARBA00022840"/>
    </source>
</evidence>
<gene>
    <name evidence="9" type="ORF">NQ317_010260</name>
</gene>
<keyword evidence="6" id="KW-0539">Nucleus</keyword>
<reference evidence="9" key="1">
    <citation type="journal article" date="2023" name="Insect Mol. Biol.">
        <title>Genome sequencing provides insights into the evolution of gene families encoding plant cell wall-degrading enzymes in longhorned beetles.</title>
        <authorList>
            <person name="Shin N.R."/>
            <person name="Okamura Y."/>
            <person name="Kirsch R."/>
            <person name="Pauchet Y."/>
        </authorList>
    </citation>
    <scope>NUCLEOTIDE SEQUENCE</scope>
    <source>
        <strain evidence="9">MMC_N1</strain>
    </source>
</reference>
<evidence type="ECO:0000256" key="1">
    <source>
        <dbReference type="ARBA" id="ARBA00004123"/>
    </source>
</evidence>
<dbReference type="Proteomes" id="UP001162164">
    <property type="component" value="Unassembled WGS sequence"/>
</dbReference>
<evidence type="ECO:0000256" key="6">
    <source>
        <dbReference type="ARBA" id="ARBA00023242"/>
    </source>
</evidence>
<name>A0ABQ9JDM8_9CUCU</name>
<keyword evidence="4" id="KW-0067">ATP-binding</keyword>
<evidence type="ECO:0000256" key="2">
    <source>
        <dbReference type="ARBA" id="ARBA00022741"/>
    </source>
</evidence>
<dbReference type="PANTHER" id="PTHR46239">
    <property type="entry name" value="DNA REPAIR PROTEIN RAD51 HOMOLOG 3 RAD51C"/>
    <property type="match status" value="1"/>
</dbReference>
<dbReference type="InterPro" id="IPR020588">
    <property type="entry name" value="RecA_ATP-bd"/>
</dbReference>
<dbReference type="InterPro" id="IPR027417">
    <property type="entry name" value="P-loop_NTPase"/>
</dbReference>
<dbReference type="Gene3D" id="3.40.50.300">
    <property type="entry name" value="P-loop containing nucleotide triphosphate hydrolases"/>
    <property type="match status" value="1"/>
</dbReference>
<dbReference type="Pfam" id="PF08423">
    <property type="entry name" value="Rad51"/>
    <property type="match status" value="1"/>
</dbReference>
<keyword evidence="5" id="KW-0234">DNA repair</keyword>
<evidence type="ECO:0000313" key="9">
    <source>
        <dbReference type="EMBL" id="KAJ8976306.1"/>
    </source>
</evidence>
<evidence type="ECO:0000313" key="10">
    <source>
        <dbReference type="Proteomes" id="UP001162164"/>
    </source>
</evidence>
<proteinExistence type="predicted"/>
<keyword evidence="10" id="KW-1185">Reference proteome</keyword>
<comment type="caution">
    <text evidence="9">The sequence shown here is derived from an EMBL/GenBank/DDBJ whole genome shotgun (WGS) entry which is preliminary data.</text>
</comment>
<dbReference type="SUPFAM" id="SSF52540">
    <property type="entry name" value="P-loop containing nucleoside triphosphate hydrolases"/>
    <property type="match status" value="1"/>
</dbReference>
<evidence type="ECO:0000256" key="3">
    <source>
        <dbReference type="ARBA" id="ARBA00022763"/>
    </source>
</evidence>
<keyword evidence="2" id="KW-0547">Nucleotide-binding</keyword>
<keyword evidence="3" id="KW-0227">DNA damage</keyword>
<evidence type="ECO:0000256" key="7">
    <source>
        <dbReference type="ARBA" id="ARBA00040674"/>
    </source>
</evidence>
<evidence type="ECO:0000259" key="8">
    <source>
        <dbReference type="PROSITE" id="PS50162"/>
    </source>
</evidence>
<evidence type="ECO:0000256" key="5">
    <source>
        <dbReference type="ARBA" id="ARBA00023204"/>
    </source>
</evidence>
<organism evidence="9 10">
    <name type="scientific">Molorchus minor</name>
    <dbReference type="NCBI Taxonomy" id="1323400"/>
    <lineage>
        <taxon>Eukaryota</taxon>
        <taxon>Metazoa</taxon>
        <taxon>Ecdysozoa</taxon>
        <taxon>Arthropoda</taxon>
        <taxon>Hexapoda</taxon>
        <taxon>Insecta</taxon>
        <taxon>Pterygota</taxon>
        <taxon>Neoptera</taxon>
        <taxon>Endopterygota</taxon>
        <taxon>Coleoptera</taxon>
        <taxon>Polyphaga</taxon>
        <taxon>Cucujiformia</taxon>
        <taxon>Chrysomeloidea</taxon>
        <taxon>Cerambycidae</taxon>
        <taxon>Lamiinae</taxon>
        <taxon>Monochamini</taxon>
        <taxon>Molorchus</taxon>
    </lineage>
</organism>
<protein>
    <recommendedName>
        <fullName evidence="7">DNA repair protein RAD51 homolog 3</fullName>
    </recommendedName>
</protein>
<sequence>MFPPTKTAFALYQEEILNGHILSYKESLDSILKGIIAPQTITEFAGDSGSGKTQTCLQLCISVQLPKCCGGLQGEALYISTNNNFSSQRVRELSKNFVEHYKSLDGKTKSVDFNEDFILKHIHYIKVKDCSELIACIHLLGNYLSGKDVKLVVIDSVSFPIRLLDTKIRKLVLSRLLLELRNLASLYQFAVILTNDLTTRVNEGKSYVTPSFGDSFYHLVNSRVMFSKRNTYFHAQIVKSTFYERKEAIFFI</sequence>
<feature type="domain" description="RecA family profile 1" evidence="8">
    <location>
        <begin position="17"/>
        <end position="197"/>
    </location>
</feature>
<accession>A0ABQ9JDM8</accession>
<dbReference type="InterPro" id="IPR052093">
    <property type="entry name" value="HR_Repair_Mediator"/>
</dbReference>
<comment type="subcellular location">
    <subcellularLocation>
        <location evidence="1">Nucleus</location>
    </subcellularLocation>
</comment>
<dbReference type="PROSITE" id="PS50162">
    <property type="entry name" value="RECA_2"/>
    <property type="match status" value="1"/>
</dbReference>
<dbReference type="InterPro" id="IPR013632">
    <property type="entry name" value="Rad51_C"/>
</dbReference>
<dbReference type="PANTHER" id="PTHR46239:SF1">
    <property type="entry name" value="DNA REPAIR PROTEIN RAD51 HOMOLOG 3"/>
    <property type="match status" value="1"/>
</dbReference>
<dbReference type="EMBL" id="JAPWTJ010000697">
    <property type="protein sequence ID" value="KAJ8976306.1"/>
    <property type="molecule type" value="Genomic_DNA"/>
</dbReference>